<dbReference type="Gramene" id="PAN30868">
    <property type="protein sequence ID" value="PAN30868"/>
    <property type="gene ID" value="PAHAL_5G320900"/>
</dbReference>
<accession>A0A2S3HVL6</accession>
<proteinExistence type="predicted"/>
<dbReference type="EMBL" id="CM008050">
    <property type="protein sequence ID" value="PAN30868.1"/>
    <property type="molecule type" value="Genomic_DNA"/>
</dbReference>
<dbReference type="AlphaFoldDB" id="A0A2S3HVL6"/>
<name>A0A2S3HVL6_9POAL</name>
<sequence length="108" mass="11240">MLILRRGAFLATQTCSSSRAAPAAAVPASRVMFSYTPPPSAAAASAPYVANNHGERVVHGSPLASSGSKISSSSSFLLLSLSPLFPSFTFFCDLLVVPFFGCSCVLEH</sequence>
<evidence type="ECO:0000313" key="1">
    <source>
        <dbReference type="EMBL" id="PAN30868.1"/>
    </source>
</evidence>
<dbReference type="Proteomes" id="UP000243499">
    <property type="component" value="Chromosome 5"/>
</dbReference>
<organism evidence="1">
    <name type="scientific">Panicum hallii</name>
    <dbReference type="NCBI Taxonomy" id="206008"/>
    <lineage>
        <taxon>Eukaryota</taxon>
        <taxon>Viridiplantae</taxon>
        <taxon>Streptophyta</taxon>
        <taxon>Embryophyta</taxon>
        <taxon>Tracheophyta</taxon>
        <taxon>Spermatophyta</taxon>
        <taxon>Magnoliopsida</taxon>
        <taxon>Liliopsida</taxon>
        <taxon>Poales</taxon>
        <taxon>Poaceae</taxon>
        <taxon>PACMAD clade</taxon>
        <taxon>Panicoideae</taxon>
        <taxon>Panicodae</taxon>
        <taxon>Paniceae</taxon>
        <taxon>Panicinae</taxon>
        <taxon>Panicum</taxon>
        <taxon>Panicum sect. Panicum</taxon>
    </lineage>
</organism>
<gene>
    <name evidence="1" type="ORF">PAHAL_5G320900</name>
</gene>
<protein>
    <submittedName>
        <fullName evidence="1">Uncharacterized protein</fullName>
    </submittedName>
</protein>
<reference evidence="1" key="1">
    <citation type="submission" date="2018-04" db="EMBL/GenBank/DDBJ databases">
        <title>WGS assembly of Panicum hallii.</title>
        <authorList>
            <person name="Lovell J."/>
            <person name="Jenkins J."/>
            <person name="Lowry D."/>
            <person name="Mamidi S."/>
            <person name="Sreedasyam A."/>
            <person name="Weng X."/>
            <person name="Barry K."/>
            <person name="Bonette J."/>
            <person name="Campitelli B."/>
            <person name="Daum C."/>
            <person name="Gordon S."/>
            <person name="Gould B."/>
            <person name="Lipzen A."/>
            <person name="Macqueen A."/>
            <person name="Palacio-Mejia J."/>
            <person name="Plott C."/>
            <person name="Shakirov E."/>
            <person name="Shu S."/>
            <person name="Yoshinaga Y."/>
            <person name="Zane M."/>
            <person name="Rokhsar D."/>
            <person name="Grimwood J."/>
            <person name="Schmutz J."/>
            <person name="Juenger T."/>
        </authorList>
    </citation>
    <scope>NUCLEOTIDE SEQUENCE [LARGE SCALE GENOMIC DNA]</scope>
    <source>
        <strain evidence="1">FIL2</strain>
    </source>
</reference>